<proteinExistence type="predicted"/>
<dbReference type="InterPro" id="IPR029134">
    <property type="entry name" value="DUF4647"/>
</dbReference>
<dbReference type="Pfam" id="PF15504">
    <property type="entry name" value="DUF4647"/>
    <property type="match status" value="1"/>
</dbReference>
<keyword evidence="2" id="KW-1185">Reference proteome</keyword>
<evidence type="ECO:0000313" key="2">
    <source>
        <dbReference type="Proteomes" id="UP001652642"/>
    </source>
</evidence>
<feature type="region of interest" description="Disordered" evidence="1">
    <location>
        <begin position="420"/>
        <end position="508"/>
    </location>
</feature>
<organism evidence="2 3">
    <name type="scientific">Pogona vitticeps</name>
    <name type="common">central bearded dragon</name>
    <dbReference type="NCBI Taxonomy" id="103695"/>
    <lineage>
        <taxon>Eukaryota</taxon>
        <taxon>Metazoa</taxon>
        <taxon>Chordata</taxon>
        <taxon>Craniata</taxon>
        <taxon>Vertebrata</taxon>
        <taxon>Euteleostomi</taxon>
        <taxon>Lepidosauria</taxon>
        <taxon>Squamata</taxon>
        <taxon>Bifurcata</taxon>
        <taxon>Unidentata</taxon>
        <taxon>Episquamata</taxon>
        <taxon>Toxicofera</taxon>
        <taxon>Iguania</taxon>
        <taxon>Acrodonta</taxon>
        <taxon>Agamidae</taxon>
        <taxon>Amphibolurinae</taxon>
        <taxon>Pogona</taxon>
    </lineage>
</organism>
<protein>
    <submittedName>
        <fullName evidence="3 4">Uncharacterized protein C9orf43 homolog isoform X1</fullName>
    </submittedName>
</protein>
<feature type="region of interest" description="Disordered" evidence="1">
    <location>
        <begin position="374"/>
        <end position="408"/>
    </location>
</feature>
<dbReference type="RefSeq" id="XP_072841174.1">
    <property type="nucleotide sequence ID" value="XM_072985073.1"/>
</dbReference>
<feature type="compositionally biased region" description="Pro residues" evidence="1">
    <location>
        <begin position="487"/>
        <end position="497"/>
    </location>
</feature>
<dbReference type="GeneID" id="110087448"/>
<dbReference type="Proteomes" id="UP001652642">
    <property type="component" value="Chromosome Z"/>
</dbReference>
<gene>
    <name evidence="3 4" type="primary">CZH9orf43</name>
</gene>
<dbReference type="PANTHER" id="PTHR36130:SF1">
    <property type="entry name" value="RIKEN CDNA 4933430I17 GENE"/>
    <property type="match status" value="1"/>
</dbReference>
<feature type="region of interest" description="Disordered" evidence="1">
    <location>
        <begin position="240"/>
        <end position="335"/>
    </location>
</feature>
<dbReference type="PANTHER" id="PTHR36130">
    <property type="entry name" value="RIKEN CDNA 4933430I17 GENE"/>
    <property type="match status" value="1"/>
</dbReference>
<sequence length="508" mass="56328">MATVDASWWDETVCNMMACQHPPCWETMWRIENGHPRILLRTLDSLRRQSPEYEEELPTLKIVDLPLNYSQRERIKGNRSLASLSKTISGIREARRILSNSTLNEALIPLTSVLSSEKNSFPGLNSRMESHTPHFASVNFSSWRPAEKIQVADLGEFAAHQMDFLPAYGNVVFRWIPNMRHRHLEPEKLTSRAAMSTQRMCVKELALEGILSCKDNQKVKTRKSNKVPTGGQPYLLHLKKRQQSPVSKPNPGGKDGHSKENSVRQGLPSPCQLHLAPVTPLSKEGAQALEDGSPTPESKEKFFPSLTMQKVPSRHTFGTKVPAKEKGPRRASSQLKLPFGGLGLARCRMPDRAEQPNRADTQVPDGRMQRAVMTAAAAAAAASPQSAEDWSSLGPSAGPPPRRKRSVKFVEFKSNTASLYVGGRDGFVPRLSRTESKHTQYCQHLASRKEAAPLPQKEPPAISRDLWTQEAAKEPEEETLPQFLSPPGHPPPPPPSPLISESNGHPSP</sequence>
<reference evidence="3 4" key="1">
    <citation type="submission" date="2025-05" db="UniProtKB">
        <authorList>
            <consortium name="RefSeq"/>
        </authorList>
    </citation>
    <scope>IDENTIFICATION</scope>
</reference>
<evidence type="ECO:0000313" key="4">
    <source>
        <dbReference type="RefSeq" id="XP_072841174.1"/>
    </source>
</evidence>
<evidence type="ECO:0000313" key="3">
    <source>
        <dbReference type="RefSeq" id="XP_072841173.1"/>
    </source>
</evidence>
<name>A0ABM5F6Z3_9SAUR</name>
<dbReference type="RefSeq" id="XP_072841173.1">
    <property type="nucleotide sequence ID" value="XM_072985072.1"/>
</dbReference>
<evidence type="ECO:0000256" key="1">
    <source>
        <dbReference type="SAM" id="MobiDB-lite"/>
    </source>
</evidence>
<accession>A0ABM5F6Z3</accession>